<dbReference type="PROSITE" id="PS50089">
    <property type="entry name" value="ZF_RING_2"/>
    <property type="match status" value="1"/>
</dbReference>
<dbReference type="SMART" id="SM00184">
    <property type="entry name" value="RING"/>
    <property type="match status" value="1"/>
</dbReference>
<dbReference type="InterPro" id="IPR001841">
    <property type="entry name" value="Znf_RING"/>
</dbReference>
<feature type="compositionally biased region" description="Polar residues" evidence="6">
    <location>
        <begin position="394"/>
        <end position="405"/>
    </location>
</feature>
<name>A0A4U7KX08_9BASI</name>
<dbReference type="InterPro" id="IPR027370">
    <property type="entry name" value="Znf-RING_euk"/>
</dbReference>
<dbReference type="Proteomes" id="UP000306050">
    <property type="component" value="Chromosome SGRAM_19"/>
</dbReference>
<evidence type="ECO:0000256" key="6">
    <source>
        <dbReference type="SAM" id="MobiDB-lite"/>
    </source>
</evidence>
<sequence length="603" mass="66237">MGCAICLDDFSQADGEAKRATALTCGHIFHHDCLQTWFYGATNADKHRPCHHQRCPLCAGATDPTKMVRLFPSDGDDLDKYLSGQQRWEWDRLQGEDANDHRNLRQLLADLMDFNTAVQSYVMAAHGVKCEIMIKSGVKVRKLFVDLAKDMQPDLKDALMRSIDSLDNAAACFSTMFNDLSRRCRNNRKLQADLLKEKESVRKLTDEANIMTNIAAAKMREVEEKSKEVGQRMDLAVATEQRITDMFMRTQAAKDDLNAREQNLSSQRRKMELETNLKLSNMKNNMETALMDMAQKMNQALIKSAEAEKERQAAHNKSCQLAEQLQQMQQRFKGRKLGAGPAPLSAVVGDVEAMQRRIKALEARNKSMEEQLRMANIATPEHRLARHSPRRNDASSIDLTRSSSPIGHDLDSFPATPLDGVDAASQASASTVAATAGSSPSVQRKGNKRARASLSVEPERLDDEMDEALFPMPGFGALQMTDQRVNRPVLEHRLAQGSGPAKAVEPGPSLLFLKAAAAALDGGASTIDASQGKNIARKRGDHNQNAKTRKRVSTPAAPGGSTSGVSGTSNSGTSSSPNNNVNYEWLKKPNGIALGPKRRSKAS</sequence>
<gene>
    <name evidence="8" type="ORF">EX895_003074</name>
</gene>
<dbReference type="Gene3D" id="3.30.40.10">
    <property type="entry name" value="Zinc/RING finger domain, C3HC4 (zinc finger)"/>
    <property type="match status" value="1"/>
</dbReference>
<dbReference type="KEGG" id="sgra:EX895_003074"/>
<proteinExistence type="predicted"/>
<dbReference type="RefSeq" id="XP_029739963.1">
    <property type="nucleotide sequence ID" value="XM_029883672.1"/>
</dbReference>
<evidence type="ECO:0000259" key="7">
    <source>
        <dbReference type="PROSITE" id="PS50089"/>
    </source>
</evidence>
<feature type="region of interest" description="Disordered" evidence="6">
    <location>
        <begin position="526"/>
        <end position="603"/>
    </location>
</feature>
<feature type="coiled-coil region" evidence="5">
    <location>
        <begin position="254"/>
        <end position="317"/>
    </location>
</feature>
<feature type="region of interest" description="Disordered" evidence="6">
    <location>
        <begin position="377"/>
        <end position="455"/>
    </location>
</feature>
<feature type="domain" description="RING-type" evidence="7">
    <location>
        <begin position="3"/>
        <end position="58"/>
    </location>
</feature>
<keyword evidence="1" id="KW-0479">Metal-binding</keyword>
<comment type="caution">
    <text evidence="8">The sequence shown here is derived from an EMBL/GenBank/DDBJ whole genome shotgun (WGS) entry which is preliminary data.</text>
</comment>
<dbReference type="AlphaFoldDB" id="A0A4U7KX08"/>
<protein>
    <recommendedName>
        <fullName evidence="7">RING-type domain-containing protein</fullName>
    </recommendedName>
</protein>
<dbReference type="CDD" id="cd16448">
    <property type="entry name" value="RING-H2"/>
    <property type="match status" value="1"/>
</dbReference>
<evidence type="ECO:0000313" key="9">
    <source>
        <dbReference type="Proteomes" id="UP000306050"/>
    </source>
</evidence>
<accession>A0A4U7KX08</accession>
<reference evidence="8 9" key="1">
    <citation type="submission" date="2019-05" db="EMBL/GenBank/DDBJ databases">
        <title>Sporisorium graminicola CBS 10092 draft sequencing and annotation.</title>
        <authorList>
            <person name="Solano-Gonzalez S."/>
            <person name="Caddick M.X."/>
            <person name="Darby A."/>
        </authorList>
    </citation>
    <scope>NUCLEOTIDE SEQUENCE [LARGE SCALE GENOMIC DNA]</scope>
    <source>
        <strain evidence="8 9">CBS 10092</strain>
    </source>
</reference>
<keyword evidence="3" id="KW-0862">Zinc</keyword>
<organism evidence="8 9">
    <name type="scientific">Sporisorium graminicola</name>
    <dbReference type="NCBI Taxonomy" id="280036"/>
    <lineage>
        <taxon>Eukaryota</taxon>
        <taxon>Fungi</taxon>
        <taxon>Dikarya</taxon>
        <taxon>Basidiomycota</taxon>
        <taxon>Ustilaginomycotina</taxon>
        <taxon>Ustilaginomycetes</taxon>
        <taxon>Ustilaginales</taxon>
        <taxon>Ustilaginaceae</taxon>
        <taxon>Sporisorium</taxon>
    </lineage>
</organism>
<evidence type="ECO:0000256" key="4">
    <source>
        <dbReference type="PROSITE-ProRule" id="PRU00175"/>
    </source>
</evidence>
<evidence type="ECO:0000313" key="8">
    <source>
        <dbReference type="EMBL" id="TKY87978.1"/>
    </source>
</evidence>
<feature type="compositionally biased region" description="Low complexity" evidence="6">
    <location>
        <begin position="558"/>
        <end position="582"/>
    </location>
</feature>
<dbReference type="PANTHER" id="PTHR45798:SF97">
    <property type="entry name" value="ALCOHOL-SENSITIVE RING FINGER PROTEIN 1"/>
    <property type="match status" value="1"/>
</dbReference>
<keyword evidence="5" id="KW-0175">Coiled coil</keyword>
<evidence type="ECO:0000256" key="2">
    <source>
        <dbReference type="ARBA" id="ARBA00022771"/>
    </source>
</evidence>
<keyword evidence="2 4" id="KW-0863">Zinc-finger</keyword>
<dbReference type="PANTHER" id="PTHR45798">
    <property type="entry name" value="RING-H2 FINGER PROTEIN ATL61-RELATED-RELATED"/>
    <property type="match status" value="1"/>
</dbReference>
<feature type="compositionally biased region" description="Low complexity" evidence="6">
    <location>
        <begin position="423"/>
        <end position="441"/>
    </location>
</feature>
<dbReference type="Pfam" id="PF13445">
    <property type="entry name" value="zf-RING_UBOX"/>
    <property type="match status" value="1"/>
</dbReference>
<dbReference type="SUPFAM" id="SSF57850">
    <property type="entry name" value="RING/U-box"/>
    <property type="match status" value="1"/>
</dbReference>
<dbReference type="GeneID" id="40725969"/>
<dbReference type="PROSITE" id="PS50231">
    <property type="entry name" value="RICIN_B_LECTIN"/>
    <property type="match status" value="1"/>
</dbReference>
<dbReference type="InterPro" id="IPR013083">
    <property type="entry name" value="Znf_RING/FYVE/PHD"/>
</dbReference>
<dbReference type="GO" id="GO:0008270">
    <property type="term" value="F:zinc ion binding"/>
    <property type="evidence" value="ECO:0007669"/>
    <property type="project" value="UniProtKB-KW"/>
</dbReference>
<evidence type="ECO:0000256" key="5">
    <source>
        <dbReference type="SAM" id="Coils"/>
    </source>
</evidence>
<dbReference type="EMBL" id="SRRM01000011">
    <property type="protein sequence ID" value="TKY87978.1"/>
    <property type="molecule type" value="Genomic_DNA"/>
</dbReference>
<evidence type="ECO:0000256" key="3">
    <source>
        <dbReference type="ARBA" id="ARBA00022833"/>
    </source>
</evidence>
<dbReference type="InterPro" id="IPR052788">
    <property type="entry name" value="RING-type_E3_ligase_ATL"/>
</dbReference>
<dbReference type="OrthoDB" id="7759664at2759"/>
<evidence type="ECO:0000256" key="1">
    <source>
        <dbReference type="ARBA" id="ARBA00022723"/>
    </source>
</evidence>
<keyword evidence="9" id="KW-1185">Reference proteome</keyword>